<organism evidence="3">
    <name type="scientific">Dunaliella tertiolecta</name>
    <name type="common">Green alga</name>
    <dbReference type="NCBI Taxonomy" id="3047"/>
    <lineage>
        <taxon>Eukaryota</taxon>
        <taxon>Viridiplantae</taxon>
        <taxon>Chlorophyta</taxon>
        <taxon>core chlorophytes</taxon>
        <taxon>Chlorophyceae</taxon>
        <taxon>CS clade</taxon>
        <taxon>Chlamydomonadales</taxon>
        <taxon>Dunaliellaceae</taxon>
        <taxon>Dunaliella</taxon>
    </lineage>
</organism>
<gene>
    <name evidence="3" type="ORF">DTER00134_LOCUS14297</name>
</gene>
<feature type="region of interest" description="Disordered" evidence="1">
    <location>
        <begin position="153"/>
        <end position="193"/>
    </location>
</feature>
<dbReference type="Pfam" id="PF09791">
    <property type="entry name" value="Oxidored-like"/>
    <property type="match status" value="1"/>
</dbReference>
<feature type="domain" description="Oxidoreductase-like" evidence="2">
    <location>
        <begin position="71"/>
        <end position="112"/>
    </location>
</feature>
<dbReference type="InterPro" id="IPR019180">
    <property type="entry name" value="Oxidoreductase-like_N"/>
</dbReference>
<reference evidence="3" key="1">
    <citation type="submission" date="2021-01" db="EMBL/GenBank/DDBJ databases">
        <authorList>
            <person name="Corre E."/>
            <person name="Pelletier E."/>
            <person name="Niang G."/>
            <person name="Scheremetjew M."/>
            <person name="Finn R."/>
            <person name="Kale V."/>
            <person name="Holt S."/>
            <person name="Cochrane G."/>
            <person name="Meng A."/>
            <person name="Brown T."/>
            <person name="Cohen L."/>
        </authorList>
    </citation>
    <scope>NUCLEOTIDE SEQUENCE</scope>
    <source>
        <strain evidence="3">CCMP1320</strain>
    </source>
</reference>
<accession>A0A7S3VPE1</accession>
<feature type="compositionally biased region" description="Basic and acidic residues" evidence="1">
    <location>
        <begin position="153"/>
        <end position="174"/>
    </location>
</feature>
<evidence type="ECO:0000313" key="3">
    <source>
        <dbReference type="EMBL" id="CAE0499224.1"/>
    </source>
</evidence>
<protein>
    <recommendedName>
        <fullName evidence="2">Oxidoreductase-like domain-containing protein</fullName>
    </recommendedName>
</protein>
<dbReference type="EMBL" id="HBIP01023872">
    <property type="protein sequence ID" value="CAE0499224.1"/>
    <property type="molecule type" value="Transcribed_RNA"/>
</dbReference>
<evidence type="ECO:0000259" key="2">
    <source>
        <dbReference type="Pfam" id="PF09791"/>
    </source>
</evidence>
<proteinExistence type="predicted"/>
<name>A0A7S3VPE1_DUNTE</name>
<evidence type="ECO:0000256" key="1">
    <source>
        <dbReference type="SAM" id="MobiDB-lite"/>
    </source>
</evidence>
<dbReference type="AlphaFoldDB" id="A0A7S3VPE1"/>
<sequence>MALELAVPVLQHLTKRGCRGSVSALNSCCTGWLAAPAPSSQGHHAGCQLEQPWKQQLRAISNSAALPLSTGVFHCPPPREPAPDECCQCGCPACVWDLYDEEYRKWQSRQSEYVPRPATLSSVSADAFEQLEAELQMQQELKRQQQLHQERLQHIDAMRAQRDQVREQRESLRNERRRQRREQRGAKAAKAGQ</sequence>